<reference evidence="1" key="2">
    <citation type="journal article" date="2024" name="Plant">
        <title>Genomic evolution and insights into agronomic trait innovations of Sesamum species.</title>
        <authorList>
            <person name="Miao H."/>
            <person name="Wang L."/>
            <person name="Qu L."/>
            <person name="Liu H."/>
            <person name="Sun Y."/>
            <person name="Le M."/>
            <person name="Wang Q."/>
            <person name="Wei S."/>
            <person name="Zheng Y."/>
            <person name="Lin W."/>
            <person name="Duan Y."/>
            <person name="Cao H."/>
            <person name="Xiong S."/>
            <person name="Wang X."/>
            <person name="Wei L."/>
            <person name="Li C."/>
            <person name="Ma Q."/>
            <person name="Ju M."/>
            <person name="Zhao R."/>
            <person name="Li G."/>
            <person name="Mu C."/>
            <person name="Tian Q."/>
            <person name="Mei H."/>
            <person name="Zhang T."/>
            <person name="Gao T."/>
            <person name="Zhang H."/>
        </authorList>
    </citation>
    <scope>NUCLEOTIDE SEQUENCE</scope>
    <source>
        <strain evidence="1">G01</strain>
    </source>
</reference>
<reference evidence="1" key="1">
    <citation type="submission" date="2020-06" db="EMBL/GenBank/DDBJ databases">
        <authorList>
            <person name="Li T."/>
            <person name="Hu X."/>
            <person name="Zhang T."/>
            <person name="Song X."/>
            <person name="Zhang H."/>
            <person name="Dai N."/>
            <person name="Sheng W."/>
            <person name="Hou X."/>
            <person name="Wei L."/>
        </authorList>
    </citation>
    <scope>NUCLEOTIDE SEQUENCE</scope>
    <source>
        <strain evidence="1">G01</strain>
        <tissue evidence="1">Leaf</tissue>
    </source>
</reference>
<sequence>MKPCNPPAFFVSSELVLRNTTTTGNYGIPTTPALPRWLLRGGGGSPRDGWP</sequence>
<protein>
    <submittedName>
        <fullName evidence="1">Uncharacterized protein</fullName>
    </submittedName>
</protein>
<evidence type="ECO:0000313" key="1">
    <source>
        <dbReference type="EMBL" id="KAL0331264.1"/>
    </source>
</evidence>
<gene>
    <name evidence="1" type="ORF">Sangu_1671900</name>
</gene>
<dbReference type="AlphaFoldDB" id="A0AAW2MIA0"/>
<dbReference type="EMBL" id="JACGWK010000010">
    <property type="protein sequence ID" value="KAL0331264.1"/>
    <property type="molecule type" value="Genomic_DNA"/>
</dbReference>
<comment type="caution">
    <text evidence="1">The sequence shown here is derived from an EMBL/GenBank/DDBJ whole genome shotgun (WGS) entry which is preliminary data.</text>
</comment>
<accession>A0AAW2MIA0</accession>
<name>A0AAW2MIA0_9LAMI</name>
<proteinExistence type="predicted"/>
<organism evidence="1">
    <name type="scientific">Sesamum angustifolium</name>
    <dbReference type="NCBI Taxonomy" id="2727405"/>
    <lineage>
        <taxon>Eukaryota</taxon>
        <taxon>Viridiplantae</taxon>
        <taxon>Streptophyta</taxon>
        <taxon>Embryophyta</taxon>
        <taxon>Tracheophyta</taxon>
        <taxon>Spermatophyta</taxon>
        <taxon>Magnoliopsida</taxon>
        <taxon>eudicotyledons</taxon>
        <taxon>Gunneridae</taxon>
        <taxon>Pentapetalae</taxon>
        <taxon>asterids</taxon>
        <taxon>lamiids</taxon>
        <taxon>Lamiales</taxon>
        <taxon>Pedaliaceae</taxon>
        <taxon>Sesamum</taxon>
    </lineage>
</organism>